<dbReference type="PANTHER" id="PTHR43349">
    <property type="entry name" value="PINORESINOL REDUCTASE-RELATED"/>
    <property type="match status" value="1"/>
</dbReference>
<feature type="compositionally biased region" description="Polar residues" evidence="1">
    <location>
        <begin position="250"/>
        <end position="264"/>
    </location>
</feature>
<dbReference type="Proteomes" id="UP001180020">
    <property type="component" value="Unassembled WGS sequence"/>
</dbReference>
<accession>A0AAV9FKY8</accession>
<evidence type="ECO:0000313" key="4">
    <source>
        <dbReference type="Proteomes" id="UP001180020"/>
    </source>
</evidence>
<feature type="region of interest" description="Disordered" evidence="1">
    <location>
        <begin position="250"/>
        <end position="275"/>
    </location>
</feature>
<gene>
    <name evidence="3" type="primary">EGS1</name>
    <name evidence="3" type="ORF">QJS10_CPA01g01529</name>
</gene>
<proteinExistence type="predicted"/>
<evidence type="ECO:0000259" key="2">
    <source>
        <dbReference type="Pfam" id="PF05368"/>
    </source>
</evidence>
<evidence type="ECO:0000256" key="1">
    <source>
        <dbReference type="SAM" id="MobiDB-lite"/>
    </source>
</evidence>
<dbReference type="InterPro" id="IPR036291">
    <property type="entry name" value="NAD(P)-bd_dom_sf"/>
</dbReference>
<keyword evidence="4" id="KW-1185">Reference proteome</keyword>
<dbReference type="InterPro" id="IPR050608">
    <property type="entry name" value="NmrA-type/Isoflavone_red_sf"/>
</dbReference>
<dbReference type="EMBL" id="JAUJYO010000001">
    <property type="protein sequence ID" value="KAK1326675.1"/>
    <property type="molecule type" value="Genomic_DNA"/>
</dbReference>
<dbReference type="PANTHER" id="PTHR43349:SF43">
    <property type="entry name" value="ISOEUGENOL SYNTHASE 1-LIKE"/>
    <property type="match status" value="1"/>
</dbReference>
<evidence type="ECO:0000313" key="3">
    <source>
        <dbReference type="EMBL" id="KAK1326675.1"/>
    </source>
</evidence>
<dbReference type="Pfam" id="PF05368">
    <property type="entry name" value="NmrA"/>
    <property type="match status" value="1"/>
</dbReference>
<sequence>MAGLASRILVIGCTGYLGRRLVRASISMGHPTYVLLRPKTLPDPSKQGLIDEFESIGVTILQGDLNDHDNLIRCIKLVDVIISALSADLHHEQHKIIRAIKEAGNIKRFLPSEFGFNVDRVTVLPPCKFVMDIKVKIRRVIEEAGIPHTYVAANFMAEYFIDLFLHPHEQAEDEVIVYGTGKVKGENALNEPENIGIALVHRMFVDKRPSYELGENELEASELYPDYRYTPIDLVMDKVISDPPKIKYTSFPNSSGGHSASVTNGKKMPDADTGM</sequence>
<dbReference type="AlphaFoldDB" id="A0AAV9FKY8"/>
<feature type="domain" description="NmrA-like" evidence="2">
    <location>
        <begin position="6"/>
        <end position="168"/>
    </location>
</feature>
<dbReference type="Gene3D" id="3.40.50.720">
    <property type="entry name" value="NAD(P)-binding Rossmann-like Domain"/>
    <property type="match status" value="1"/>
</dbReference>
<dbReference type="SUPFAM" id="SSF51735">
    <property type="entry name" value="NAD(P)-binding Rossmann-fold domains"/>
    <property type="match status" value="1"/>
</dbReference>
<dbReference type="Gene3D" id="3.90.25.10">
    <property type="entry name" value="UDP-galactose 4-epimerase, domain 1"/>
    <property type="match status" value="1"/>
</dbReference>
<comment type="caution">
    <text evidence="3">The sequence shown here is derived from an EMBL/GenBank/DDBJ whole genome shotgun (WGS) entry which is preliminary data.</text>
</comment>
<organism evidence="3 4">
    <name type="scientific">Acorus calamus</name>
    <name type="common">Sweet flag</name>
    <dbReference type="NCBI Taxonomy" id="4465"/>
    <lineage>
        <taxon>Eukaryota</taxon>
        <taxon>Viridiplantae</taxon>
        <taxon>Streptophyta</taxon>
        <taxon>Embryophyta</taxon>
        <taxon>Tracheophyta</taxon>
        <taxon>Spermatophyta</taxon>
        <taxon>Magnoliopsida</taxon>
        <taxon>Liliopsida</taxon>
        <taxon>Acoraceae</taxon>
        <taxon>Acorus</taxon>
    </lineage>
</organism>
<name>A0AAV9FKY8_ACOCL</name>
<reference evidence="3" key="1">
    <citation type="journal article" date="2023" name="Nat. Commun.">
        <title>Diploid and tetraploid genomes of Acorus and the evolution of monocots.</title>
        <authorList>
            <person name="Ma L."/>
            <person name="Liu K.W."/>
            <person name="Li Z."/>
            <person name="Hsiao Y.Y."/>
            <person name="Qi Y."/>
            <person name="Fu T."/>
            <person name="Tang G.D."/>
            <person name="Zhang D."/>
            <person name="Sun W.H."/>
            <person name="Liu D.K."/>
            <person name="Li Y."/>
            <person name="Chen G.Z."/>
            <person name="Liu X.D."/>
            <person name="Liao X.Y."/>
            <person name="Jiang Y.T."/>
            <person name="Yu X."/>
            <person name="Hao Y."/>
            <person name="Huang J."/>
            <person name="Zhao X.W."/>
            <person name="Ke S."/>
            <person name="Chen Y.Y."/>
            <person name="Wu W.L."/>
            <person name="Hsu J.L."/>
            <person name="Lin Y.F."/>
            <person name="Huang M.D."/>
            <person name="Li C.Y."/>
            <person name="Huang L."/>
            <person name="Wang Z.W."/>
            <person name="Zhao X."/>
            <person name="Zhong W.Y."/>
            <person name="Peng D.H."/>
            <person name="Ahmad S."/>
            <person name="Lan S."/>
            <person name="Zhang J.S."/>
            <person name="Tsai W.C."/>
            <person name="Van de Peer Y."/>
            <person name="Liu Z.J."/>
        </authorList>
    </citation>
    <scope>NUCLEOTIDE SEQUENCE</scope>
    <source>
        <strain evidence="3">CP</strain>
    </source>
</reference>
<protein>
    <submittedName>
        <fullName evidence="3">Eugenol synthase 1</fullName>
    </submittedName>
</protein>
<reference evidence="3" key="2">
    <citation type="submission" date="2023-06" db="EMBL/GenBank/DDBJ databases">
        <authorList>
            <person name="Ma L."/>
            <person name="Liu K.-W."/>
            <person name="Li Z."/>
            <person name="Hsiao Y.-Y."/>
            <person name="Qi Y."/>
            <person name="Fu T."/>
            <person name="Tang G."/>
            <person name="Zhang D."/>
            <person name="Sun W.-H."/>
            <person name="Liu D.-K."/>
            <person name="Li Y."/>
            <person name="Chen G.-Z."/>
            <person name="Liu X.-D."/>
            <person name="Liao X.-Y."/>
            <person name="Jiang Y.-T."/>
            <person name="Yu X."/>
            <person name="Hao Y."/>
            <person name="Huang J."/>
            <person name="Zhao X.-W."/>
            <person name="Ke S."/>
            <person name="Chen Y.-Y."/>
            <person name="Wu W.-L."/>
            <person name="Hsu J.-L."/>
            <person name="Lin Y.-F."/>
            <person name="Huang M.-D."/>
            <person name="Li C.-Y."/>
            <person name="Huang L."/>
            <person name="Wang Z.-W."/>
            <person name="Zhao X."/>
            <person name="Zhong W.-Y."/>
            <person name="Peng D.-H."/>
            <person name="Ahmad S."/>
            <person name="Lan S."/>
            <person name="Zhang J.-S."/>
            <person name="Tsai W.-C."/>
            <person name="Van De Peer Y."/>
            <person name="Liu Z.-J."/>
        </authorList>
    </citation>
    <scope>NUCLEOTIDE SEQUENCE</scope>
    <source>
        <strain evidence="3">CP</strain>
        <tissue evidence="3">Leaves</tissue>
    </source>
</reference>
<dbReference type="InterPro" id="IPR008030">
    <property type="entry name" value="NmrA-like"/>
</dbReference>